<dbReference type="GO" id="GO:0020037">
    <property type="term" value="F:heme binding"/>
    <property type="evidence" value="ECO:0007669"/>
    <property type="project" value="InterPro"/>
</dbReference>
<accession>L9LCV8</accession>
<evidence type="ECO:0000256" key="3">
    <source>
        <dbReference type="ARBA" id="ARBA00023004"/>
    </source>
</evidence>
<keyword evidence="7" id="KW-1185">Reference proteome</keyword>
<dbReference type="CDD" id="cd22307">
    <property type="entry name" value="Adgb_C_mid-like"/>
    <property type="match status" value="1"/>
</dbReference>
<feature type="domain" description="Globin" evidence="5">
    <location>
        <begin position="15"/>
        <end position="220"/>
    </location>
</feature>
<dbReference type="InParanoid" id="L9LCV8"/>
<dbReference type="Gene3D" id="1.10.490.10">
    <property type="entry name" value="Globins"/>
    <property type="match status" value="1"/>
</dbReference>
<keyword evidence="1" id="KW-0349">Heme</keyword>
<gene>
    <name evidence="6" type="ORF">TREES_T100005216</name>
</gene>
<evidence type="ECO:0000313" key="6">
    <source>
        <dbReference type="EMBL" id="ELW72900.1"/>
    </source>
</evidence>
<keyword evidence="2" id="KW-0479">Metal-binding</keyword>
<dbReference type="InterPro" id="IPR053033">
    <property type="entry name" value="Androglobin-like"/>
</dbReference>
<dbReference type="FunCoup" id="L9LCV8">
    <property type="interactions" value="1"/>
</dbReference>
<evidence type="ECO:0000256" key="4">
    <source>
        <dbReference type="SAM" id="MobiDB-lite"/>
    </source>
</evidence>
<evidence type="ECO:0000256" key="1">
    <source>
        <dbReference type="ARBA" id="ARBA00022617"/>
    </source>
</evidence>
<reference evidence="7" key="2">
    <citation type="journal article" date="2013" name="Nat. Commun.">
        <title>Genome of the Chinese tree shrew.</title>
        <authorList>
            <person name="Fan Y."/>
            <person name="Huang Z.Y."/>
            <person name="Cao C.C."/>
            <person name="Chen C.S."/>
            <person name="Chen Y.X."/>
            <person name="Fan D.D."/>
            <person name="He J."/>
            <person name="Hou H.L."/>
            <person name="Hu L."/>
            <person name="Hu X.T."/>
            <person name="Jiang X.T."/>
            <person name="Lai R."/>
            <person name="Lang Y.S."/>
            <person name="Liang B."/>
            <person name="Liao S.G."/>
            <person name="Mu D."/>
            <person name="Ma Y.Y."/>
            <person name="Niu Y.Y."/>
            <person name="Sun X.Q."/>
            <person name="Xia J.Q."/>
            <person name="Xiao J."/>
            <person name="Xiong Z.Q."/>
            <person name="Xu L."/>
            <person name="Yang L."/>
            <person name="Zhang Y."/>
            <person name="Zhao W."/>
            <person name="Zhao X.D."/>
            <person name="Zheng Y.T."/>
            <person name="Zhou J.M."/>
            <person name="Zhu Y.B."/>
            <person name="Zhang G.J."/>
            <person name="Wang J."/>
            <person name="Yao Y.G."/>
        </authorList>
    </citation>
    <scope>NUCLEOTIDE SEQUENCE [LARGE SCALE GENOMIC DNA]</scope>
</reference>
<dbReference type="PANTHER" id="PTHR46298">
    <property type="entry name" value="ANDROGLOBIN"/>
    <property type="match status" value="1"/>
</dbReference>
<organism evidence="6 7">
    <name type="scientific">Tupaia chinensis</name>
    <name type="common">Chinese tree shrew</name>
    <name type="synonym">Tupaia belangeri chinensis</name>
    <dbReference type="NCBI Taxonomy" id="246437"/>
    <lineage>
        <taxon>Eukaryota</taxon>
        <taxon>Metazoa</taxon>
        <taxon>Chordata</taxon>
        <taxon>Craniata</taxon>
        <taxon>Vertebrata</taxon>
        <taxon>Euteleostomi</taxon>
        <taxon>Mammalia</taxon>
        <taxon>Eutheria</taxon>
        <taxon>Euarchontoglires</taxon>
        <taxon>Scandentia</taxon>
        <taxon>Tupaiidae</taxon>
        <taxon>Tupaia</taxon>
    </lineage>
</organism>
<dbReference type="EMBL" id="KB320384">
    <property type="protein sequence ID" value="ELW72900.1"/>
    <property type="molecule type" value="Genomic_DNA"/>
</dbReference>
<reference evidence="7" key="1">
    <citation type="submission" date="2012-07" db="EMBL/GenBank/DDBJ databases">
        <title>Genome of the Chinese tree shrew, a rising model animal genetically related to primates.</title>
        <authorList>
            <person name="Zhang G."/>
            <person name="Fan Y."/>
            <person name="Yao Y."/>
            <person name="Huang Z."/>
        </authorList>
    </citation>
    <scope>NUCLEOTIDE SEQUENCE [LARGE SCALE GENOMIC DNA]</scope>
</reference>
<dbReference type="STRING" id="246437.L9LCV8"/>
<dbReference type="GO" id="GO:0019825">
    <property type="term" value="F:oxygen binding"/>
    <property type="evidence" value="ECO:0007669"/>
    <property type="project" value="InterPro"/>
</dbReference>
<dbReference type="eggNOG" id="KOG0045">
    <property type="taxonomic scope" value="Eukaryota"/>
</dbReference>
<proteinExistence type="predicted"/>
<feature type="region of interest" description="Disordered" evidence="4">
    <location>
        <begin position="646"/>
        <end position="670"/>
    </location>
</feature>
<feature type="region of interest" description="Disordered" evidence="4">
    <location>
        <begin position="434"/>
        <end position="484"/>
    </location>
</feature>
<feature type="compositionally biased region" description="Basic and acidic residues" evidence="4">
    <location>
        <begin position="463"/>
        <end position="478"/>
    </location>
</feature>
<dbReference type="InterPro" id="IPR054095">
    <property type="entry name" value="Androglobin_V"/>
</dbReference>
<evidence type="ECO:0000259" key="5">
    <source>
        <dbReference type="PROSITE" id="PS52042"/>
    </source>
</evidence>
<evidence type="ECO:0000313" key="7">
    <source>
        <dbReference type="Proteomes" id="UP000011518"/>
    </source>
</evidence>
<dbReference type="PANTHER" id="PTHR46298:SF1">
    <property type="entry name" value="ANDROGLOBIN"/>
    <property type="match status" value="1"/>
</dbReference>
<feature type="compositionally biased region" description="Basic and acidic residues" evidence="4">
    <location>
        <begin position="646"/>
        <end position="657"/>
    </location>
</feature>
<dbReference type="PROSITE" id="PS50096">
    <property type="entry name" value="IQ"/>
    <property type="match status" value="1"/>
</dbReference>
<feature type="region of interest" description="Disordered" evidence="4">
    <location>
        <begin position="501"/>
        <end position="524"/>
    </location>
</feature>
<dbReference type="Pfam" id="PF22070">
    <property type="entry name" value="Androglobin_V"/>
    <property type="match status" value="1"/>
</dbReference>
<name>L9LCV8_TUPCH</name>
<dbReference type="GO" id="GO:0046872">
    <property type="term" value="F:metal ion binding"/>
    <property type="evidence" value="ECO:0007669"/>
    <property type="project" value="UniProtKB-KW"/>
</dbReference>
<dbReference type="Proteomes" id="UP000011518">
    <property type="component" value="Unassembled WGS sequence"/>
</dbReference>
<keyword evidence="3" id="KW-0408">Iron</keyword>
<dbReference type="InterPro" id="IPR012292">
    <property type="entry name" value="Globin/Proto"/>
</dbReference>
<dbReference type="InterPro" id="IPR057249">
    <property type="entry name" value="Globin_CP_ADGB"/>
</dbReference>
<sequence length="670" mass="76776">MLVFTAYSLVGHTLHVCSMVTFVIGDEDVVLPNFESESYRFTEQALIILKAVGNVIANFKDKGKLSIALKDLQAVHYPIPLHDKELTAQHFRVFHVSLWRIMKKIQITKPSPNFKFAFRALVLDMELLDSSLEEISLVEWTDMKSCIPASEKEYSPEEVAAAIKIQAMWRGTYVRLLMKARIPDTKENISVADILQRVWAILELNMEQYALSLLRLMFKSKCKSIESYPCYQDEDTKIYFADYTVTYQDQPPNSWFIVFRYSVKVTVAHLITVHVRTSKPDAFIKLQILENEESIVSTTGKGQAIIPAFYFSGSEKALSSQSSKQVLSTHTVPKKEQEVYAKKKTNQGSQKPYKNRPGSAVTDTGLPLLEEEIVNMPTIDENSNTTQQGNKYIIQCLVLYNSWPLTESQLTFVQALKELEKNDNKAHVEKHEELITLGSPDSHTISEGQKSSGTSKTTRKGKEKSSEKEKTAKEKQVPRFEPQASQARLHYLGQFIKKMPEAESTSATESQAKPAEEGARSRSPTLLELSPRLIRKELEIVDLNQYIRKTNNEPQLQTDELNQQQAMQKAEEIHQFREYRTRILSIRDIDQEERCKLRDEVLDMYGEMRDSLDEARQKILSSREEYRNKLLEAERLRLEELAAKEAAMRAETEKKAQATDAQKKKKGKKK</sequence>
<feature type="region of interest" description="Disordered" evidence="4">
    <location>
        <begin position="337"/>
        <end position="364"/>
    </location>
</feature>
<evidence type="ECO:0000256" key="2">
    <source>
        <dbReference type="ARBA" id="ARBA00022723"/>
    </source>
</evidence>
<protein>
    <submittedName>
        <fullName evidence="6">Calpain-7-like protein</fullName>
    </submittedName>
</protein>
<feature type="compositionally biased region" description="Low complexity" evidence="4">
    <location>
        <begin position="446"/>
        <end position="456"/>
    </location>
</feature>
<dbReference type="AlphaFoldDB" id="L9LCV8"/>
<dbReference type="PROSITE" id="PS52042">
    <property type="entry name" value="GLOBIN_CP_ADGB"/>
    <property type="match status" value="1"/>
</dbReference>